<accession>A0ABT5VIN5</accession>
<proteinExistence type="predicted"/>
<protein>
    <submittedName>
        <fullName evidence="1">DUF72 domain-containing protein</fullName>
    </submittedName>
</protein>
<evidence type="ECO:0000313" key="1">
    <source>
        <dbReference type="EMBL" id="MDE5415308.1"/>
    </source>
</evidence>
<organism evidence="1 2">
    <name type="scientific">Alkalihalobacterium chitinilyticum</name>
    <dbReference type="NCBI Taxonomy" id="2980103"/>
    <lineage>
        <taxon>Bacteria</taxon>
        <taxon>Bacillati</taxon>
        <taxon>Bacillota</taxon>
        <taxon>Bacilli</taxon>
        <taxon>Bacillales</taxon>
        <taxon>Bacillaceae</taxon>
        <taxon>Alkalihalobacterium</taxon>
    </lineage>
</organism>
<dbReference type="PANTHER" id="PTHR30348:SF13">
    <property type="entry name" value="UPF0759 PROTEIN YUNF"/>
    <property type="match status" value="1"/>
</dbReference>
<dbReference type="EMBL" id="JAOTPO010000015">
    <property type="protein sequence ID" value="MDE5415308.1"/>
    <property type="molecule type" value="Genomic_DNA"/>
</dbReference>
<dbReference type="Gene3D" id="3.20.20.410">
    <property type="entry name" value="Protein of unknown function UPF0759"/>
    <property type="match status" value="1"/>
</dbReference>
<keyword evidence="2" id="KW-1185">Reference proteome</keyword>
<dbReference type="RefSeq" id="WP_275119910.1">
    <property type="nucleotide sequence ID" value="NZ_JAOTPO010000015.1"/>
</dbReference>
<dbReference type="PANTHER" id="PTHR30348">
    <property type="entry name" value="UNCHARACTERIZED PROTEIN YECE"/>
    <property type="match status" value="1"/>
</dbReference>
<dbReference type="Proteomes" id="UP001148125">
    <property type="component" value="Unassembled WGS sequence"/>
</dbReference>
<dbReference type="SUPFAM" id="SSF117396">
    <property type="entry name" value="TM1631-like"/>
    <property type="match status" value="1"/>
</dbReference>
<evidence type="ECO:0000313" key="2">
    <source>
        <dbReference type="Proteomes" id="UP001148125"/>
    </source>
</evidence>
<sequence length="282" mass="33398">MIYIGLTGWGDHDDLYEGTRPQDKLRTYSSHFPVVEVDSSFYAIQPVRNYEKWIRETPVSFQFVVKAYQGMTGHQRGEIPFQSKEEMFQAFRESVEPLVREKRLAMVLCQFPPWFDCRKENVQYIRYVKGQLQGLPVALEFRHQSWFTPDMKEKTVTFMKEEQWIHSICDEPQAGTGSVPIVLEATDEQKTLIRFHGRNYYGWRDPGDGNWRDVRYLYNYNDEELREWVERVRQLEQSTKNIYILFNNNSGGDAAENARRFQAMLGIEYEGLAPRQLTLFDE</sequence>
<dbReference type="InterPro" id="IPR036520">
    <property type="entry name" value="UPF0759_sf"/>
</dbReference>
<comment type="caution">
    <text evidence="1">The sequence shown here is derived from an EMBL/GenBank/DDBJ whole genome shotgun (WGS) entry which is preliminary data.</text>
</comment>
<gene>
    <name evidence="1" type="ORF">N7Z68_18270</name>
</gene>
<dbReference type="InterPro" id="IPR002763">
    <property type="entry name" value="DUF72"/>
</dbReference>
<name>A0ABT5VIN5_9BACI</name>
<reference evidence="1" key="1">
    <citation type="submission" date="2024-05" db="EMBL/GenBank/DDBJ databases">
        <title>Alkalihalobacillus sp. strain MEB203 novel alkaliphilic bacterium from Lonar Lake, India.</title>
        <authorList>
            <person name="Joshi A."/>
            <person name="Thite S."/>
            <person name="Mengade P."/>
        </authorList>
    </citation>
    <scope>NUCLEOTIDE SEQUENCE</scope>
    <source>
        <strain evidence="1">MEB 203</strain>
    </source>
</reference>
<dbReference type="Pfam" id="PF01904">
    <property type="entry name" value="DUF72"/>
    <property type="match status" value="1"/>
</dbReference>